<protein>
    <submittedName>
        <fullName evidence="2">SDR family oxidoreductase</fullName>
    </submittedName>
</protein>
<dbReference type="CDD" id="cd05243">
    <property type="entry name" value="SDR_a5"/>
    <property type="match status" value="1"/>
</dbReference>
<evidence type="ECO:0000259" key="1">
    <source>
        <dbReference type="Pfam" id="PF13460"/>
    </source>
</evidence>
<keyword evidence="3" id="KW-1185">Reference proteome</keyword>
<evidence type="ECO:0000313" key="2">
    <source>
        <dbReference type="EMBL" id="USR91955.1"/>
    </source>
</evidence>
<dbReference type="InterPro" id="IPR044163">
    <property type="entry name" value="SARED1-like"/>
</dbReference>
<proteinExistence type="predicted"/>
<dbReference type="InterPro" id="IPR016040">
    <property type="entry name" value="NAD(P)-bd_dom"/>
</dbReference>
<dbReference type="PANTHER" id="PTHR14194">
    <property type="entry name" value="NITROGEN METABOLIC REGULATION PROTEIN NMR-RELATED"/>
    <property type="match status" value="1"/>
</dbReference>
<dbReference type="EMBL" id="CP098611">
    <property type="protein sequence ID" value="USR91955.1"/>
    <property type="molecule type" value="Genomic_DNA"/>
</dbReference>
<organism evidence="2 3">
    <name type="scientific">Phormidium yuhuli AB48</name>
    <dbReference type="NCBI Taxonomy" id="2940671"/>
    <lineage>
        <taxon>Bacteria</taxon>
        <taxon>Bacillati</taxon>
        <taxon>Cyanobacteriota</taxon>
        <taxon>Cyanophyceae</taxon>
        <taxon>Oscillatoriophycideae</taxon>
        <taxon>Oscillatoriales</taxon>
        <taxon>Oscillatoriaceae</taxon>
        <taxon>Phormidium</taxon>
        <taxon>Phormidium yuhuli</taxon>
    </lineage>
</organism>
<gene>
    <name evidence="2" type="ORF">NEA10_04315</name>
</gene>
<dbReference type="PANTHER" id="PTHR14194:SF86">
    <property type="entry name" value="OS05G0110300 PROTEIN"/>
    <property type="match status" value="1"/>
</dbReference>
<sequence>MKRILVTGATGRTGSLVVQKLRERPQEFDVVGFARSPQKAEQVFGSTEGFVFGDIGDRHSLDKAMNGCEGLVILTSAVPQVVAPPSEPGQRPTMGFAPGGEPEQVDYQGQVNQIEAAKAAGVQQVVLVGSMGGTDENHFLNSIGNGKILIWKRKAEQYLINSGLPYTIIRAGGLLDEPGGDRELWVGDDDHLLHQPPDGVNPSIPRADVAELVVQAFRETTARNRAFDVISNPQGPVTRDFAALFARTTPG</sequence>
<dbReference type="Proteomes" id="UP001056708">
    <property type="component" value="Chromosome"/>
</dbReference>
<reference evidence="2" key="1">
    <citation type="submission" date="2022-06" db="EMBL/GenBank/DDBJ databases">
        <title>Genome sequence of Phormidium yuhuli AB48 isolated from an industrial photobioreactor environment.</title>
        <authorList>
            <person name="Qiu Y."/>
            <person name="Noonan A.J.C."/>
            <person name="Dofher K."/>
            <person name="Koch M."/>
            <person name="Kieft B."/>
            <person name="Lin X."/>
            <person name="Ziels R.M."/>
            <person name="Hallam S.J."/>
        </authorList>
    </citation>
    <scope>NUCLEOTIDE SEQUENCE</scope>
    <source>
        <strain evidence="2">AB48</strain>
    </source>
</reference>
<dbReference type="InterPro" id="IPR036291">
    <property type="entry name" value="NAD(P)-bd_dom_sf"/>
</dbReference>
<evidence type="ECO:0000313" key="3">
    <source>
        <dbReference type="Proteomes" id="UP001056708"/>
    </source>
</evidence>
<feature type="domain" description="NAD(P)-binding" evidence="1">
    <location>
        <begin position="8"/>
        <end position="219"/>
    </location>
</feature>
<dbReference type="SUPFAM" id="SSF51735">
    <property type="entry name" value="NAD(P)-binding Rossmann-fold domains"/>
    <property type="match status" value="1"/>
</dbReference>
<dbReference type="Gene3D" id="3.40.50.720">
    <property type="entry name" value="NAD(P)-binding Rossmann-like Domain"/>
    <property type="match status" value="1"/>
</dbReference>
<dbReference type="RefSeq" id="WP_252664027.1">
    <property type="nucleotide sequence ID" value="NZ_CP098611.1"/>
</dbReference>
<accession>A0ABY5ASF3</accession>
<name>A0ABY5ASF3_9CYAN</name>
<dbReference type="Pfam" id="PF13460">
    <property type="entry name" value="NAD_binding_10"/>
    <property type="match status" value="1"/>
</dbReference>